<gene>
    <name evidence="1" type="ORF">DSM104329_03824</name>
</gene>
<organism evidence="1 2">
    <name type="scientific">Capillimicrobium parvum</name>
    <dbReference type="NCBI Taxonomy" id="2884022"/>
    <lineage>
        <taxon>Bacteria</taxon>
        <taxon>Bacillati</taxon>
        <taxon>Actinomycetota</taxon>
        <taxon>Thermoleophilia</taxon>
        <taxon>Solirubrobacterales</taxon>
        <taxon>Capillimicrobiaceae</taxon>
        <taxon>Capillimicrobium</taxon>
    </lineage>
</organism>
<dbReference type="KEGG" id="sbae:DSM104329_03824"/>
<reference evidence="1" key="1">
    <citation type="journal article" date="2022" name="Int. J. Syst. Evol. Microbiol.">
        <title>Pseudomonas aegrilactucae sp. nov. and Pseudomonas morbosilactucae sp. nov., pathogens causing bacterial rot of lettuce in Japan.</title>
        <authorList>
            <person name="Sawada H."/>
            <person name="Fujikawa T."/>
            <person name="Satou M."/>
        </authorList>
    </citation>
    <scope>NUCLEOTIDE SEQUENCE</scope>
    <source>
        <strain evidence="1">0166_1</strain>
    </source>
</reference>
<dbReference type="AlphaFoldDB" id="A0A9E7C2G0"/>
<evidence type="ECO:0008006" key="3">
    <source>
        <dbReference type="Google" id="ProtNLM"/>
    </source>
</evidence>
<proteinExistence type="predicted"/>
<dbReference type="InterPro" id="IPR036249">
    <property type="entry name" value="Thioredoxin-like_sf"/>
</dbReference>
<protein>
    <recommendedName>
        <fullName evidence="3">Glutaredoxin family protein</fullName>
    </recommendedName>
</protein>
<dbReference type="Pfam" id="PF05768">
    <property type="entry name" value="Glrx-like"/>
    <property type="match status" value="1"/>
</dbReference>
<accession>A0A9E7C2G0</accession>
<dbReference type="SUPFAM" id="SSF52833">
    <property type="entry name" value="Thioredoxin-like"/>
    <property type="match status" value="1"/>
</dbReference>
<keyword evidence="2" id="KW-1185">Reference proteome</keyword>
<name>A0A9E7C2G0_9ACTN</name>
<dbReference type="RefSeq" id="WP_259311463.1">
    <property type="nucleotide sequence ID" value="NZ_CP087164.1"/>
</dbReference>
<evidence type="ECO:0000313" key="1">
    <source>
        <dbReference type="EMBL" id="UGS37408.1"/>
    </source>
</evidence>
<dbReference type="EMBL" id="CP087164">
    <property type="protein sequence ID" value="UGS37408.1"/>
    <property type="molecule type" value="Genomic_DNA"/>
</dbReference>
<sequence length="82" mass="9118">MSAVVTLYGRPGCHLCEEALVVVQRARARVAFELVEVDIEGDDELFRRMLERIPVVTIDGRDHAELFVDEQALVSALSSAHP</sequence>
<evidence type="ECO:0000313" key="2">
    <source>
        <dbReference type="Proteomes" id="UP001162834"/>
    </source>
</evidence>
<dbReference type="Proteomes" id="UP001162834">
    <property type="component" value="Chromosome"/>
</dbReference>
<dbReference type="InterPro" id="IPR008554">
    <property type="entry name" value="Glutaredoxin-like"/>
</dbReference>
<dbReference type="Gene3D" id="3.40.30.10">
    <property type="entry name" value="Glutaredoxin"/>
    <property type="match status" value="1"/>
</dbReference>